<feature type="compositionally biased region" description="Basic and acidic residues" evidence="1">
    <location>
        <begin position="1075"/>
        <end position="1092"/>
    </location>
</feature>
<dbReference type="KEGG" id="hst:105187979"/>
<feature type="compositionally biased region" description="Basic and acidic residues" evidence="1">
    <location>
        <begin position="91"/>
        <end position="108"/>
    </location>
</feature>
<organism evidence="3">
    <name type="scientific">Harpegnathos saltator</name>
    <name type="common">Jerdon's jumping ant</name>
    <dbReference type="NCBI Taxonomy" id="610380"/>
    <lineage>
        <taxon>Eukaryota</taxon>
        <taxon>Metazoa</taxon>
        <taxon>Ecdysozoa</taxon>
        <taxon>Arthropoda</taxon>
        <taxon>Hexapoda</taxon>
        <taxon>Insecta</taxon>
        <taxon>Pterygota</taxon>
        <taxon>Neoptera</taxon>
        <taxon>Endopterygota</taxon>
        <taxon>Hymenoptera</taxon>
        <taxon>Apocrita</taxon>
        <taxon>Aculeata</taxon>
        <taxon>Formicoidea</taxon>
        <taxon>Formicidae</taxon>
        <taxon>Ponerinae</taxon>
        <taxon>Ponerini</taxon>
        <taxon>Harpegnathos</taxon>
    </lineage>
</organism>
<feature type="region of interest" description="Disordered" evidence="1">
    <location>
        <begin position="674"/>
        <end position="707"/>
    </location>
</feature>
<name>E2B5M0_HARSA</name>
<sequence>MKTAPITTSIASDATVVNESTSDAARPQQKRPLPPPLPPPPQKCRRNKSRSAETCQPQCDTASCPTVESVANEYRHRDSHTDIAAGVIEAKSPRSRDATSTTENRETETGGASDDPIPGSIATSKVPFLAIDVASEPKSPNKYPSLFFTKHDFQNVMSAMWTSENTSNASLSSAEPWREPSSREKGPLTTCMPDNGNNNDHDDVCFRVTTTNLPFEKCLERRKSPFDDEFVLKLEDYRFEDNIDGNTRMNDGGSFGHDIFDINENSDCRVGTKVRFVIESPSSSSRVSEFNTQVKIGVPCESSRSSESIWDEEQADKRDDASSFRLFEIQDERADVKNKNKRKNNSQEEPCTPPNHIDENNRYIAAEKDDPFTSASKADAILRTRYDGKDNDVNCEEGTRKGDFNSTSRSERVAEENRKIGEEKIMALVEEAIMSGGNAEKQADQSQMLDATSEIAENTYRFTDKSSGTVRETDEADAAEITSKRTDREEVFLKKARDDVKEKPTAKNEKIFISESLRNVLSCLDDDNVNPDDSDDDDEPDERLHVDDPARESRGGVSAEESRRLSIEENKETSGSLASENNRELISLSEEVFAKNVPVKVRRDSFLETMLLDDSIDCAIIAAAIPSPVDVDKNEASIPSEIEHKAWKSDTEIARESGRSGGLNNGATKVHAENENVSRDSSETKEKIAVVSTADVRSTQSENKSAGDAKNDVLNELLCNFSNIKLKLVSPEMKKTQANTQAGDDESMTCPIAIDNRTVEEREKDAALRPRAREKSRDQVRGAANLASAKTISTDADDNATIAGGGEGAPDMKRKVGSQHVKSDNRDPVVGEEITRYKNTETAKLELETGDVRIAKETSAAKTKIAAEESVDVKSSNESCANASTTNSGTPEAAESVGEVKPPRGSRDTRAPKTILKKTSVQGERRANESQKRIPIGAPTTMNKIFDSREHGAITCAPRNNSQEDGRKREEASGETLHGLGDEKKTDDEIIADDMAEIDRGIATTRPVALALADSGDKCAIVRKTTSVTPCNNNDNNRAATPVAVSNDQSSRDVVTITPGKVRSFVKYYEIRGDTTTEGHSKTNDSEEELAKHKSTKSPQASAPTVAARRSQRPEVTTKRREERAREGDGLSKSNDLLAALHGEAQLLTFASRLPKSPHDSPARAVCKSEVTQQEYREDDVSCVSEIRAQHTKASAKKSVQFLGGFTVIQSKSFDEDESAGIVAGCNASSSRKRRAPGIPPAPSRGDSDGRQGLVVREITKSEELPNAEKSSFQRREAAAQVHAGVTGHEENSGINRFVPKPETPQLVFYCTV</sequence>
<reference evidence="2 3" key="1">
    <citation type="journal article" date="2010" name="Science">
        <title>Genomic comparison of the ants Camponotus floridanus and Harpegnathos saltator.</title>
        <authorList>
            <person name="Bonasio R."/>
            <person name="Zhang G."/>
            <person name="Ye C."/>
            <person name="Mutti N.S."/>
            <person name="Fang X."/>
            <person name="Qin N."/>
            <person name="Donahue G."/>
            <person name="Yang P."/>
            <person name="Li Q."/>
            <person name="Li C."/>
            <person name="Zhang P."/>
            <person name="Huang Z."/>
            <person name="Berger S.L."/>
            <person name="Reinberg D."/>
            <person name="Wang J."/>
            <person name="Liebig J."/>
        </authorList>
    </citation>
    <scope>NUCLEOTIDE SEQUENCE [LARGE SCALE GENOMIC DNA]</scope>
    <source>
        <strain evidence="2 3">R22 G/1</strain>
    </source>
</reference>
<feature type="region of interest" description="Disordered" evidence="1">
    <location>
        <begin position="954"/>
        <end position="985"/>
    </location>
</feature>
<keyword evidence="3" id="KW-1185">Reference proteome</keyword>
<feature type="region of interest" description="Disordered" evidence="1">
    <location>
        <begin position="388"/>
        <end position="418"/>
    </location>
</feature>
<accession>E2B5M0</accession>
<feature type="region of interest" description="Disordered" evidence="1">
    <location>
        <begin position="1"/>
        <end position="120"/>
    </location>
</feature>
<feature type="compositionally biased region" description="Polar residues" evidence="1">
    <location>
        <begin position="52"/>
        <end position="66"/>
    </location>
</feature>
<dbReference type="OMA" id="WTSENTS"/>
<feature type="compositionally biased region" description="Basic and acidic residues" evidence="1">
    <location>
        <begin position="542"/>
        <end position="572"/>
    </location>
</feature>
<feature type="compositionally biased region" description="Basic and acidic residues" evidence="1">
    <location>
        <begin position="315"/>
        <end position="338"/>
    </location>
</feature>
<dbReference type="PhylomeDB" id="E2B5M0"/>
<feature type="compositionally biased region" description="Basic and acidic residues" evidence="1">
    <location>
        <begin position="176"/>
        <end position="186"/>
    </location>
</feature>
<gene>
    <name evidence="2" type="ORF">EAI_11782</name>
</gene>
<dbReference type="Proteomes" id="UP000008237">
    <property type="component" value="Unassembled WGS sequence"/>
</dbReference>
<feature type="region of interest" description="Disordered" evidence="1">
    <location>
        <begin position="167"/>
        <end position="186"/>
    </location>
</feature>
<dbReference type="OrthoDB" id="7616190at2759"/>
<protein>
    <submittedName>
        <fullName evidence="2">Uncharacterized protein</fullName>
    </submittedName>
</protein>
<evidence type="ECO:0000313" key="2">
    <source>
        <dbReference type="EMBL" id="EFN88989.1"/>
    </source>
</evidence>
<feature type="region of interest" description="Disordered" evidence="1">
    <location>
        <begin position="459"/>
        <end position="491"/>
    </location>
</feature>
<dbReference type="InParanoid" id="E2B5M0"/>
<feature type="region of interest" description="Disordered" evidence="1">
    <location>
        <begin position="303"/>
        <end position="358"/>
    </location>
</feature>
<feature type="compositionally biased region" description="Basic and acidic residues" evidence="1">
    <location>
        <begin position="1112"/>
        <end position="1130"/>
    </location>
</feature>
<evidence type="ECO:0000313" key="3">
    <source>
        <dbReference type="Proteomes" id="UP000008237"/>
    </source>
</evidence>
<feature type="region of interest" description="Disordered" evidence="1">
    <location>
        <begin position="797"/>
        <end position="826"/>
    </location>
</feature>
<feature type="compositionally biased region" description="Polar residues" evidence="1">
    <location>
        <begin position="695"/>
        <end position="704"/>
    </location>
</feature>
<feature type="compositionally biased region" description="Pro residues" evidence="1">
    <location>
        <begin position="32"/>
        <end position="42"/>
    </location>
</feature>
<feature type="region of interest" description="Disordered" evidence="1">
    <location>
        <begin position="875"/>
        <end position="934"/>
    </location>
</feature>
<evidence type="ECO:0000256" key="1">
    <source>
        <dbReference type="SAM" id="MobiDB-lite"/>
    </source>
</evidence>
<feature type="region of interest" description="Disordered" evidence="1">
    <location>
        <begin position="762"/>
        <end position="782"/>
    </location>
</feature>
<feature type="region of interest" description="Disordered" evidence="1">
    <location>
        <begin position="1225"/>
        <end position="1299"/>
    </location>
</feature>
<feature type="compositionally biased region" description="Basic and acidic residues" evidence="1">
    <location>
        <begin position="762"/>
        <end position="780"/>
    </location>
</feature>
<proteinExistence type="predicted"/>
<feature type="compositionally biased region" description="Acidic residues" evidence="1">
    <location>
        <begin position="524"/>
        <end position="541"/>
    </location>
</feature>
<feature type="compositionally biased region" description="Basic and acidic residues" evidence="1">
    <location>
        <begin position="901"/>
        <end position="911"/>
    </location>
</feature>
<feature type="compositionally biased region" description="Basic and acidic residues" evidence="1">
    <location>
        <begin position="962"/>
        <end position="972"/>
    </location>
</feature>
<feature type="region of interest" description="Disordered" evidence="1">
    <location>
        <begin position="524"/>
        <end position="579"/>
    </location>
</feature>
<feature type="compositionally biased region" description="Polar residues" evidence="1">
    <location>
        <begin position="875"/>
        <end position="890"/>
    </location>
</feature>
<feature type="compositionally biased region" description="Polar residues" evidence="1">
    <location>
        <begin position="1"/>
        <end position="23"/>
    </location>
</feature>
<feature type="compositionally biased region" description="Basic and acidic residues" evidence="1">
    <location>
        <begin position="923"/>
        <end position="932"/>
    </location>
</feature>
<dbReference type="EMBL" id="GL445864">
    <property type="protein sequence ID" value="EFN88989.1"/>
    <property type="molecule type" value="Genomic_DNA"/>
</dbReference>
<feature type="compositionally biased region" description="Basic and acidic residues" evidence="1">
    <location>
        <begin position="482"/>
        <end position="491"/>
    </location>
</feature>
<feature type="region of interest" description="Disordered" evidence="1">
    <location>
        <begin position="1075"/>
        <end position="1133"/>
    </location>
</feature>
<feature type="compositionally biased region" description="Basic and acidic residues" evidence="1">
    <location>
        <begin position="674"/>
        <end position="688"/>
    </location>
</feature>